<dbReference type="Proteomes" id="UP000250140">
    <property type="component" value="Unassembled WGS sequence"/>
</dbReference>
<dbReference type="EMBL" id="KV748617">
    <property type="protein sequence ID" value="OCL14109.1"/>
    <property type="molecule type" value="Genomic_DNA"/>
</dbReference>
<dbReference type="AlphaFoldDB" id="A0A8E2FBT0"/>
<reference evidence="6 7" key="1">
    <citation type="journal article" date="2016" name="Nat. Commun.">
        <title>Ectomycorrhizal ecology is imprinted in the genome of the dominant symbiotic fungus Cenococcum geophilum.</title>
        <authorList>
            <consortium name="DOE Joint Genome Institute"/>
            <person name="Peter M."/>
            <person name="Kohler A."/>
            <person name="Ohm R.A."/>
            <person name="Kuo A."/>
            <person name="Krutzmann J."/>
            <person name="Morin E."/>
            <person name="Arend M."/>
            <person name="Barry K.W."/>
            <person name="Binder M."/>
            <person name="Choi C."/>
            <person name="Clum A."/>
            <person name="Copeland A."/>
            <person name="Grisel N."/>
            <person name="Haridas S."/>
            <person name="Kipfer T."/>
            <person name="LaButti K."/>
            <person name="Lindquist E."/>
            <person name="Lipzen A."/>
            <person name="Maire R."/>
            <person name="Meier B."/>
            <person name="Mihaltcheva S."/>
            <person name="Molinier V."/>
            <person name="Murat C."/>
            <person name="Poggeler S."/>
            <person name="Quandt C.A."/>
            <person name="Sperisen C."/>
            <person name="Tritt A."/>
            <person name="Tisserant E."/>
            <person name="Crous P.W."/>
            <person name="Henrissat B."/>
            <person name="Nehls U."/>
            <person name="Egli S."/>
            <person name="Spatafora J.W."/>
            <person name="Grigoriev I.V."/>
            <person name="Martin F.M."/>
        </authorList>
    </citation>
    <scope>NUCLEOTIDE SEQUENCE [LARGE SCALE GENOMIC DNA]</scope>
    <source>
        <strain evidence="6 7">CBS 207.34</strain>
    </source>
</reference>
<dbReference type="SUPFAM" id="SSF52540">
    <property type="entry name" value="P-loop containing nucleoside triphosphate hydrolases"/>
    <property type="match status" value="1"/>
</dbReference>
<proteinExistence type="predicted"/>
<dbReference type="InterPro" id="IPR030381">
    <property type="entry name" value="G_DYNAMIN_dom"/>
</dbReference>
<dbReference type="InterPro" id="IPR000375">
    <property type="entry name" value="Dynamin_stalk"/>
</dbReference>
<dbReference type="GO" id="GO:0005525">
    <property type="term" value="F:GTP binding"/>
    <property type="evidence" value="ECO:0007669"/>
    <property type="project" value="InterPro"/>
</dbReference>
<evidence type="ECO:0000259" key="4">
    <source>
        <dbReference type="PROSITE" id="PS51388"/>
    </source>
</evidence>
<dbReference type="Gene3D" id="3.40.50.300">
    <property type="entry name" value="P-loop containing nucleotide triphosphate hydrolases"/>
    <property type="match status" value="1"/>
</dbReference>
<dbReference type="GO" id="GO:0016559">
    <property type="term" value="P:peroxisome fission"/>
    <property type="evidence" value="ECO:0007669"/>
    <property type="project" value="TreeGrafter"/>
</dbReference>
<evidence type="ECO:0000256" key="3">
    <source>
        <dbReference type="SAM" id="MobiDB-lite"/>
    </source>
</evidence>
<organism evidence="6 7">
    <name type="scientific">Glonium stellatum</name>
    <dbReference type="NCBI Taxonomy" id="574774"/>
    <lineage>
        <taxon>Eukaryota</taxon>
        <taxon>Fungi</taxon>
        <taxon>Dikarya</taxon>
        <taxon>Ascomycota</taxon>
        <taxon>Pezizomycotina</taxon>
        <taxon>Dothideomycetes</taxon>
        <taxon>Pleosporomycetidae</taxon>
        <taxon>Gloniales</taxon>
        <taxon>Gloniaceae</taxon>
        <taxon>Glonium</taxon>
    </lineage>
</organism>
<dbReference type="InterPro" id="IPR045063">
    <property type="entry name" value="Dynamin_N"/>
</dbReference>
<protein>
    <submittedName>
        <fullName evidence="6">Dynamin family protein-like protein</fullName>
    </submittedName>
</protein>
<dbReference type="InterPro" id="IPR027417">
    <property type="entry name" value="P-loop_NTPase"/>
</dbReference>
<dbReference type="Pfam" id="PF01031">
    <property type="entry name" value="Dynamin_M"/>
    <property type="match status" value="1"/>
</dbReference>
<dbReference type="GO" id="GO:0006897">
    <property type="term" value="P:endocytosis"/>
    <property type="evidence" value="ECO:0007669"/>
    <property type="project" value="TreeGrafter"/>
</dbReference>
<dbReference type="FunFam" id="3.40.50.300:FF:001425">
    <property type="entry name" value="Dynamin GTPase, putative"/>
    <property type="match status" value="1"/>
</dbReference>
<feature type="domain" description="GED" evidence="4">
    <location>
        <begin position="707"/>
        <end position="798"/>
    </location>
</feature>
<dbReference type="OrthoDB" id="415706at2759"/>
<dbReference type="InterPro" id="IPR020850">
    <property type="entry name" value="GED_dom"/>
</dbReference>
<evidence type="ECO:0000313" key="6">
    <source>
        <dbReference type="EMBL" id="OCL14109.1"/>
    </source>
</evidence>
<feature type="domain" description="Dynamin-type G" evidence="5">
    <location>
        <begin position="94"/>
        <end position="377"/>
    </location>
</feature>
<dbReference type="GO" id="GO:0005874">
    <property type="term" value="C:microtubule"/>
    <property type="evidence" value="ECO:0007669"/>
    <property type="project" value="TreeGrafter"/>
</dbReference>
<evidence type="ECO:0000256" key="1">
    <source>
        <dbReference type="ARBA" id="ARBA00022741"/>
    </source>
</evidence>
<dbReference type="CDD" id="cd08771">
    <property type="entry name" value="DLP_1"/>
    <property type="match status" value="1"/>
</dbReference>
<dbReference type="GO" id="GO:0048312">
    <property type="term" value="P:intracellular distribution of mitochondria"/>
    <property type="evidence" value="ECO:0007669"/>
    <property type="project" value="TreeGrafter"/>
</dbReference>
<feature type="region of interest" description="Disordered" evidence="3">
    <location>
        <begin position="37"/>
        <end position="58"/>
    </location>
</feature>
<evidence type="ECO:0000313" key="7">
    <source>
        <dbReference type="Proteomes" id="UP000250140"/>
    </source>
</evidence>
<keyword evidence="7" id="KW-1185">Reference proteome</keyword>
<keyword evidence="1" id="KW-0547">Nucleotide-binding</keyword>
<dbReference type="GO" id="GO:0016020">
    <property type="term" value="C:membrane"/>
    <property type="evidence" value="ECO:0007669"/>
    <property type="project" value="TreeGrafter"/>
</dbReference>
<evidence type="ECO:0000259" key="5">
    <source>
        <dbReference type="PROSITE" id="PS51718"/>
    </source>
</evidence>
<dbReference type="PROSITE" id="PS51388">
    <property type="entry name" value="GED"/>
    <property type="match status" value="1"/>
</dbReference>
<dbReference type="GO" id="GO:0008017">
    <property type="term" value="F:microtubule binding"/>
    <property type="evidence" value="ECO:0007669"/>
    <property type="project" value="TreeGrafter"/>
</dbReference>
<dbReference type="PANTHER" id="PTHR11566">
    <property type="entry name" value="DYNAMIN"/>
    <property type="match status" value="1"/>
</dbReference>
<dbReference type="Pfam" id="PF00350">
    <property type="entry name" value="Dynamin_N"/>
    <property type="match status" value="1"/>
</dbReference>
<dbReference type="GO" id="GO:0005739">
    <property type="term" value="C:mitochondrion"/>
    <property type="evidence" value="ECO:0007669"/>
    <property type="project" value="TreeGrafter"/>
</dbReference>
<dbReference type="PROSITE" id="PS51718">
    <property type="entry name" value="G_DYNAMIN_2"/>
    <property type="match status" value="1"/>
</dbReference>
<dbReference type="GO" id="GO:0000266">
    <property type="term" value="P:mitochondrial fission"/>
    <property type="evidence" value="ECO:0007669"/>
    <property type="project" value="TreeGrafter"/>
</dbReference>
<accession>A0A8E2FBT0</accession>
<dbReference type="InterPro" id="IPR001401">
    <property type="entry name" value="Dynamin_GTPase"/>
</dbReference>
<dbReference type="PANTHER" id="PTHR11566:SF66">
    <property type="entry name" value="INTERFERON-INDUCED GTP-BINDING PROTEIN MX"/>
    <property type="match status" value="1"/>
</dbReference>
<name>A0A8E2FBT0_9PEZI</name>
<dbReference type="SMART" id="SM00053">
    <property type="entry name" value="DYNc"/>
    <property type="match status" value="1"/>
</dbReference>
<dbReference type="PRINTS" id="PR00195">
    <property type="entry name" value="DYNAMIN"/>
</dbReference>
<dbReference type="InterPro" id="IPR022812">
    <property type="entry name" value="Dynamin"/>
</dbReference>
<sequence length="799" mass="89628">MLLGNSLHQHYLLSVVYHVNNLLAVIMLDGHANPNAEVSFSPPEDMSQGSSDPRGGHAINDFHNTVSIEGLQTEEQRLVLDTVAQIRKCGLESILSLPQLVVCGDQSTGKSSVLEALTEIPFPRNDNLCTRFATEIILRRSNTDSLTIKIIPDAERNTQEQDPIKAFTETITDFSELPGIMDKAMLAMGVGVSKSFAKDVLSVLIEGPTRPQLTLVDLPGLIQNPGNGITDADVAMVKEITQRYIEQPRTICLAVVAAINDHANQGILGRVQKVDSEGERTLGIITKPDRVEPNSGSERAFLDLANNRSVFLKLGWHVLRNRNYEERDTSFLERNMAETAFFATSNFKVLQKDCVGIDSLRGRLSLLLFEHVKQELPRLRDDLEMALTDAQTQLDNLGSRRSTLGDCKNFLMKLSLDYHSLCKAAVSGHYEGDYFKHEPGEEFSPSSLSAIRRLRALIQYLNTQFSDTIRTHGHRFQFPNFQIPKLDQDAAPTFEDDQLDFCEDVNGMSWAEKAGLGKLTASSIQSPIKLDRSQALKWVTEALIRNRGRELPGNFNPLVIGELFWEQASNWNQLALDHMEHCANICTKFLDDLLQELCPKDIRSRLRTSIIQEALRKREAAASEELKRIMEDIRSYPLNYNHYYTDNVAKNGTAKRKRQLKQSINAATTHAKMPGCTSTHTSASIDIDYAVSTISKAISANMDEYSCENILDCLLAIYKVHQKTFVANVTTQVIERHIVRGLEDIVSPVVLNQLSNSQIEFIASEPTSTKRERDFLEDRISKLNEGRDILRGVMRDTIS</sequence>
<evidence type="ECO:0000256" key="2">
    <source>
        <dbReference type="ARBA" id="ARBA00023134"/>
    </source>
</evidence>
<dbReference type="GO" id="GO:0003924">
    <property type="term" value="F:GTPase activity"/>
    <property type="evidence" value="ECO:0007669"/>
    <property type="project" value="InterPro"/>
</dbReference>
<dbReference type="Gene3D" id="1.20.120.1240">
    <property type="entry name" value="Dynamin, middle domain"/>
    <property type="match status" value="1"/>
</dbReference>
<gene>
    <name evidence="6" type="ORF">AOQ84DRAFT_57775</name>
</gene>
<keyword evidence="2" id="KW-0342">GTP-binding</keyword>